<reference evidence="6 7" key="1">
    <citation type="submission" date="2019-01" db="EMBL/GenBank/DDBJ databases">
        <title>Lacibacter sp. strain TTM-7.</title>
        <authorList>
            <person name="Chen W.-M."/>
        </authorList>
    </citation>
    <scope>NUCLEOTIDE SEQUENCE [LARGE SCALE GENOMIC DNA]</scope>
    <source>
        <strain evidence="6 7">TTM-7</strain>
    </source>
</reference>
<organism evidence="6 7">
    <name type="scientific">Lacibacter luteus</name>
    <dbReference type="NCBI Taxonomy" id="2508719"/>
    <lineage>
        <taxon>Bacteria</taxon>
        <taxon>Pseudomonadati</taxon>
        <taxon>Bacteroidota</taxon>
        <taxon>Chitinophagia</taxon>
        <taxon>Chitinophagales</taxon>
        <taxon>Chitinophagaceae</taxon>
        <taxon>Lacibacter</taxon>
    </lineage>
</organism>
<dbReference type="GO" id="GO:0043770">
    <property type="term" value="F:demethylmenaquinone methyltransferase activity"/>
    <property type="evidence" value="ECO:0007669"/>
    <property type="project" value="UniProtKB-UniRule"/>
</dbReference>
<comment type="caution">
    <text evidence="6">The sequence shown here is derived from an EMBL/GenBank/DDBJ whole genome shotgun (WGS) entry which is preliminary data.</text>
</comment>
<dbReference type="PROSITE" id="PS51608">
    <property type="entry name" value="SAM_MT_UBIE"/>
    <property type="match status" value="1"/>
</dbReference>
<dbReference type="NCBIfam" id="NF001244">
    <property type="entry name" value="PRK00216.1-5"/>
    <property type="match status" value="1"/>
</dbReference>
<keyword evidence="2 5" id="KW-0489">Methyltransferase</keyword>
<dbReference type="AlphaFoldDB" id="A0A4V1M773"/>
<comment type="caution">
    <text evidence="5">Lacks conserved residue(s) required for the propagation of feature annotation.</text>
</comment>
<dbReference type="PANTHER" id="PTHR43591:SF24">
    <property type="entry name" value="2-METHOXY-6-POLYPRENYL-1,4-BENZOQUINOL METHYLASE, MITOCHONDRIAL"/>
    <property type="match status" value="1"/>
</dbReference>
<evidence type="ECO:0000313" key="7">
    <source>
        <dbReference type="Proteomes" id="UP000290204"/>
    </source>
</evidence>
<evidence type="ECO:0000256" key="2">
    <source>
        <dbReference type="ARBA" id="ARBA00022603"/>
    </source>
</evidence>
<keyword evidence="3 5" id="KW-0808">Transferase</keyword>
<dbReference type="Proteomes" id="UP000290204">
    <property type="component" value="Unassembled WGS sequence"/>
</dbReference>
<comment type="similarity">
    <text evidence="5">Belongs to the class I-like SAM-binding methyltransferase superfamily. MenG/UbiE family.</text>
</comment>
<dbReference type="HAMAP" id="MF_01813">
    <property type="entry name" value="MenG_UbiE_methyltr"/>
    <property type="match status" value="1"/>
</dbReference>
<evidence type="ECO:0000256" key="4">
    <source>
        <dbReference type="ARBA" id="ARBA00022691"/>
    </source>
</evidence>
<name>A0A4V1M773_9BACT</name>
<dbReference type="UniPathway" id="UPA00079">
    <property type="reaction ID" value="UER00169"/>
</dbReference>
<dbReference type="PROSITE" id="PS01184">
    <property type="entry name" value="UBIE_2"/>
    <property type="match status" value="1"/>
</dbReference>
<comment type="function">
    <text evidence="5">Methyltransferase required for the conversion of demethylmenaquinol (DMKH2) to menaquinol (MKH2).</text>
</comment>
<dbReference type="PANTHER" id="PTHR43591">
    <property type="entry name" value="METHYLTRANSFERASE"/>
    <property type="match status" value="1"/>
</dbReference>
<feature type="binding site" evidence="5">
    <location>
        <position position="93"/>
    </location>
    <ligand>
        <name>S-adenosyl-L-methionine</name>
        <dbReference type="ChEBI" id="CHEBI:59789"/>
    </ligand>
</feature>
<sequence>MAEQYSHDKVVPDAGSVESKKKQVAEMFDDIAPRYDFLNRFLSAGIDVSWRKKALAKLAPLHPKLMLDVATGTGDVAIMAAKQLQPEKIIGIDISEGMLQGGRTKVKAKGLENMIELKSGDSETINFPDNTFDAVTVAFGVRNFENLEKGIGEIYRVLKPGGRLVVLEFSKPKLPGVLQAYNLYMSLVAPQVAGAVSKNKKAYQYLNNSIKAFPEGKNFVAVLNKTGFTNTSCKPLTLGICSIYCGDK</sequence>
<dbReference type="GO" id="GO:0032259">
    <property type="term" value="P:methylation"/>
    <property type="evidence" value="ECO:0007669"/>
    <property type="project" value="UniProtKB-KW"/>
</dbReference>
<dbReference type="InterPro" id="IPR029063">
    <property type="entry name" value="SAM-dependent_MTases_sf"/>
</dbReference>
<comment type="pathway">
    <text evidence="5">Quinol/quinone metabolism; menaquinone biosynthesis; menaquinol from 1,4-dihydroxy-2-naphthoate: step 2/2.</text>
</comment>
<dbReference type="InterPro" id="IPR004033">
    <property type="entry name" value="UbiE/COQ5_MeTrFase"/>
</dbReference>
<dbReference type="NCBIfam" id="TIGR01934">
    <property type="entry name" value="MenG_MenH_UbiE"/>
    <property type="match status" value="1"/>
</dbReference>
<dbReference type="EC" id="2.1.1.163" evidence="5"/>
<keyword evidence="1 5" id="KW-0474">Menaquinone biosynthesis</keyword>
<evidence type="ECO:0000313" key="6">
    <source>
        <dbReference type="EMBL" id="RXK58540.1"/>
    </source>
</evidence>
<gene>
    <name evidence="6" type="primary">ubiE</name>
    <name evidence="5" type="synonym">menG</name>
    <name evidence="6" type="ORF">ESA94_18075</name>
</gene>
<feature type="binding site" evidence="5">
    <location>
        <begin position="121"/>
        <end position="122"/>
    </location>
    <ligand>
        <name>S-adenosyl-L-methionine</name>
        <dbReference type="ChEBI" id="CHEBI:59789"/>
    </ligand>
</feature>
<dbReference type="GO" id="GO:0009234">
    <property type="term" value="P:menaquinone biosynthetic process"/>
    <property type="evidence" value="ECO:0007669"/>
    <property type="project" value="UniProtKB-UniRule"/>
</dbReference>
<dbReference type="OrthoDB" id="9808140at2"/>
<protein>
    <recommendedName>
        <fullName evidence="5">Demethylmenaquinone methyltransferase</fullName>
        <ecNumber evidence="5">2.1.1.163</ecNumber>
    </recommendedName>
</protein>
<dbReference type="Gene3D" id="3.40.50.150">
    <property type="entry name" value="Vaccinia Virus protein VP39"/>
    <property type="match status" value="1"/>
</dbReference>
<dbReference type="EMBL" id="SDHW01000006">
    <property type="protein sequence ID" value="RXK58540.1"/>
    <property type="molecule type" value="Genomic_DNA"/>
</dbReference>
<dbReference type="SUPFAM" id="SSF53335">
    <property type="entry name" value="S-adenosyl-L-methionine-dependent methyltransferases"/>
    <property type="match status" value="1"/>
</dbReference>
<keyword evidence="4 5" id="KW-0949">S-adenosyl-L-methionine</keyword>
<dbReference type="PROSITE" id="PS01183">
    <property type="entry name" value="UBIE_1"/>
    <property type="match status" value="1"/>
</dbReference>
<keyword evidence="7" id="KW-1185">Reference proteome</keyword>
<evidence type="ECO:0000256" key="5">
    <source>
        <dbReference type="HAMAP-Rule" id="MF_01813"/>
    </source>
</evidence>
<proteinExistence type="inferred from homology"/>
<accession>A0A4V1M773</accession>
<dbReference type="RefSeq" id="WP_129132341.1">
    <property type="nucleotide sequence ID" value="NZ_SDHW01000006.1"/>
</dbReference>
<evidence type="ECO:0000256" key="1">
    <source>
        <dbReference type="ARBA" id="ARBA00022428"/>
    </source>
</evidence>
<feature type="binding site" evidence="5">
    <location>
        <position position="73"/>
    </location>
    <ligand>
        <name>S-adenosyl-L-methionine</name>
        <dbReference type="ChEBI" id="CHEBI:59789"/>
    </ligand>
</feature>
<comment type="catalytic activity">
    <reaction evidence="5">
        <text>a 2-demethylmenaquinol + S-adenosyl-L-methionine = a menaquinol + S-adenosyl-L-homocysteine + H(+)</text>
        <dbReference type="Rhea" id="RHEA:42640"/>
        <dbReference type="Rhea" id="RHEA-COMP:9539"/>
        <dbReference type="Rhea" id="RHEA-COMP:9563"/>
        <dbReference type="ChEBI" id="CHEBI:15378"/>
        <dbReference type="ChEBI" id="CHEBI:18151"/>
        <dbReference type="ChEBI" id="CHEBI:55437"/>
        <dbReference type="ChEBI" id="CHEBI:57856"/>
        <dbReference type="ChEBI" id="CHEBI:59789"/>
        <dbReference type="EC" id="2.1.1.163"/>
    </reaction>
</comment>
<dbReference type="CDD" id="cd02440">
    <property type="entry name" value="AdoMet_MTases"/>
    <property type="match status" value="1"/>
</dbReference>
<dbReference type="Pfam" id="PF01209">
    <property type="entry name" value="Ubie_methyltran"/>
    <property type="match status" value="1"/>
</dbReference>
<dbReference type="InterPro" id="IPR023576">
    <property type="entry name" value="UbiE/COQ5_MeTrFase_CS"/>
</dbReference>
<evidence type="ECO:0000256" key="3">
    <source>
        <dbReference type="ARBA" id="ARBA00022679"/>
    </source>
</evidence>